<dbReference type="AlphaFoldDB" id="A0A0C9W3H9"/>
<evidence type="ECO:0000256" key="4">
    <source>
        <dbReference type="RuleBase" id="RU000363"/>
    </source>
</evidence>
<dbReference type="Pfam" id="PF00106">
    <property type="entry name" value="adh_short"/>
    <property type="match status" value="1"/>
</dbReference>
<dbReference type="InterPro" id="IPR002347">
    <property type="entry name" value="SDR_fam"/>
</dbReference>
<dbReference type="Proteomes" id="UP000053820">
    <property type="component" value="Unassembled WGS sequence"/>
</dbReference>
<dbReference type="InterPro" id="IPR036291">
    <property type="entry name" value="NAD(P)-bd_dom_sf"/>
</dbReference>
<evidence type="ECO:0000313" key="5">
    <source>
        <dbReference type="EMBL" id="KIJ60728.1"/>
    </source>
</evidence>
<organism evidence="5 6">
    <name type="scientific">Hydnomerulius pinastri MD-312</name>
    <dbReference type="NCBI Taxonomy" id="994086"/>
    <lineage>
        <taxon>Eukaryota</taxon>
        <taxon>Fungi</taxon>
        <taxon>Dikarya</taxon>
        <taxon>Basidiomycota</taxon>
        <taxon>Agaricomycotina</taxon>
        <taxon>Agaricomycetes</taxon>
        <taxon>Agaricomycetidae</taxon>
        <taxon>Boletales</taxon>
        <taxon>Boletales incertae sedis</taxon>
        <taxon>Leucogyrophana</taxon>
    </lineage>
</organism>
<dbReference type="OrthoDB" id="1274115at2759"/>
<dbReference type="InterPro" id="IPR051911">
    <property type="entry name" value="SDR_oxidoreductase"/>
</dbReference>
<reference evidence="5 6" key="1">
    <citation type="submission" date="2014-04" db="EMBL/GenBank/DDBJ databases">
        <title>Evolutionary Origins and Diversification of the Mycorrhizal Mutualists.</title>
        <authorList>
            <consortium name="DOE Joint Genome Institute"/>
            <consortium name="Mycorrhizal Genomics Consortium"/>
            <person name="Kohler A."/>
            <person name="Kuo A."/>
            <person name="Nagy L.G."/>
            <person name="Floudas D."/>
            <person name="Copeland A."/>
            <person name="Barry K.W."/>
            <person name="Cichocki N."/>
            <person name="Veneault-Fourrey C."/>
            <person name="LaButti K."/>
            <person name="Lindquist E.A."/>
            <person name="Lipzen A."/>
            <person name="Lundell T."/>
            <person name="Morin E."/>
            <person name="Murat C."/>
            <person name="Riley R."/>
            <person name="Ohm R."/>
            <person name="Sun H."/>
            <person name="Tunlid A."/>
            <person name="Henrissat B."/>
            <person name="Grigoriev I.V."/>
            <person name="Hibbett D.S."/>
            <person name="Martin F."/>
        </authorList>
    </citation>
    <scope>NUCLEOTIDE SEQUENCE [LARGE SCALE GENOMIC DNA]</scope>
    <source>
        <strain evidence="5 6">MD-312</strain>
    </source>
</reference>
<dbReference type="HOGENOM" id="CLU_010194_2_9_1"/>
<evidence type="ECO:0008006" key="7">
    <source>
        <dbReference type="Google" id="ProtNLM"/>
    </source>
</evidence>
<dbReference type="PRINTS" id="PR00081">
    <property type="entry name" value="GDHRDH"/>
</dbReference>
<dbReference type="PROSITE" id="PS00061">
    <property type="entry name" value="ADH_SHORT"/>
    <property type="match status" value="1"/>
</dbReference>
<dbReference type="PRINTS" id="PR00080">
    <property type="entry name" value="SDRFAMILY"/>
</dbReference>
<dbReference type="Gene3D" id="3.40.50.720">
    <property type="entry name" value="NAD(P)-binding Rossmann-like Domain"/>
    <property type="match status" value="1"/>
</dbReference>
<evidence type="ECO:0000313" key="6">
    <source>
        <dbReference type="Proteomes" id="UP000053820"/>
    </source>
</evidence>
<accession>A0A0C9W3H9</accession>
<sequence>MHPSSNKVWFITGASSGFGKSMVVLALQRGDSVIAVARRTHLLDDLAAKYSPSQLLVVRVDVTKPDDIKSAFISAKEAFGRVDIVYNNAGQAVLGEVESVPVEMGRNVLEVNFWGVVNVSREAVRFFREENPKGAGGTLLQMSSLLAVESCAVACYYSASKYALEGFTEALAAEIPPEWNIKCVILEAGWHHTDIIGDTPRAPVHPAYQDPNSAAHLTRVAIDNMYSNPNLQDVDKASLAIYEFMELEEKPLRFPLGKDTVQAVKRRIETMQHTVQVCERFSNDLLKDRTASA</sequence>
<keyword evidence="2" id="KW-0521">NADP</keyword>
<dbReference type="EMBL" id="KN839869">
    <property type="protein sequence ID" value="KIJ60728.1"/>
    <property type="molecule type" value="Genomic_DNA"/>
</dbReference>
<keyword evidence="6" id="KW-1185">Reference proteome</keyword>
<dbReference type="SUPFAM" id="SSF51735">
    <property type="entry name" value="NAD(P)-binding Rossmann-fold domains"/>
    <property type="match status" value="1"/>
</dbReference>
<name>A0A0C9W3H9_9AGAM</name>
<evidence type="ECO:0000256" key="3">
    <source>
        <dbReference type="ARBA" id="ARBA00023002"/>
    </source>
</evidence>
<comment type="similarity">
    <text evidence="1 4">Belongs to the short-chain dehydrogenases/reductases (SDR) family.</text>
</comment>
<proteinExistence type="inferred from homology"/>
<dbReference type="InterPro" id="IPR020904">
    <property type="entry name" value="Sc_DH/Rdtase_CS"/>
</dbReference>
<evidence type="ECO:0000256" key="1">
    <source>
        <dbReference type="ARBA" id="ARBA00006484"/>
    </source>
</evidence>
<dbReference type="GO" id="GO:0016491">
    <property type="term" value="F:oxidoreductase activity"/>
    <property type="evidence" value="ECO:0007669"/>
    <property type="project" value="UniProtKB-KW"/>
</dbReference>
<evidence type="ECO:0000256" key="2">
    <source>
        <dbReference type="ARBA" id="ARBA00022857"/>
    </source>
</evidence>
<dbReference type="PANTHER" id="PTHR43976:SF16">
    <property type="entry name" value="SHORT-CHAIN DEHYDROGENASE_REDUCTASE FAMILY PROTEIN"/>
    <property type="match status" value="1"/>
</dbReference>
<keyword evidence="3" id="KW-0560">Oxidoreductase</keyword>
<protein>
    <recommendedName>
        <fullName evidence="7">NAD(P)-binding protein</fullName>
    </recommendedName>
</protein>
<gene>
    <name evidence="5" type="ORF">HYDPIDRAFT_31951</name>
</gene>
<dbReference type="PANTHER" id="PTHR43976">
    <property type="entry name" value="SHORT CHAIN DEHYDROGENASE"/>
    <property type="match status" value="1"/>
</dbReference>